<name>A0A0F6W3G1_9BACT</name>
<evidence type="ECO:0000313" key="4">
    <source>
        <dbReference type="Proteomes" id="UP000034883"/>
    </source>
</evidence>
<accession>A0A0F6W3G1</accession>
<keyword evidence="1" id="KW-0472">Membrane</keyword>
<evidence type="ECO:0000256" key="1">
    <source>
        <dbReference type="SAM" id="Phobius"/>
    </source>
</evidence>
<keyword evidence="1" id="KW-0812">Transmembrane</keyword>
<organism evidence="3 4">
    <name type="scientific">Sandaracinus amylolyticus</name>
    <dbReference type="NCBI Taxonomy" id="927083"/>
    <lineage>
        <taxon>Bacteria</taxon>
        <taxon>Pseudomonadati</taxon>
        <taxon>Myxococcota</taxon>
        <taxon>Polyangia</taxon>
        <taxon>Polyangiales</taxon>
        <taxon>Sandaracinaceae</taxon>
        <taxon>Sandaracinus</taxon>
    </lineage>
</organism>
<feature type="transmembrane region" description="Helical" evidence="1">
    <location>
        <begin position="194"/>
        <end position="215"/>
    </location>
</feature>
<feature type="transmembrane region" description="Helical" evidence="1">
    <location>
        <begin position="280"/>
        <end position="304"/>
    </location>
</feature>
<sequence length="427" mass="43291">MSRAISSALVVASVALVIALGAAFARVSGLEARELEAVGAWTAGGSSRLLETRLLRGDDATFELCARDPMDALRWSGAGRIAVVRSDRAEEMFGLAIDPALLEGVARSEQGACVVFARVRELAIDEDAVPVAIDLAREPGIDGIEVRARVLARSPLGQGDLGIVLGALAIAIALVLLMSARAPVEAHDAAPRGALRAALGVAVVLATGVVIGAFGSGGPTAGLLGGLALAATEIAVAYALVRPSVDGARTAALGLVRAPHAPAWVGDPPRARRLALPFNVAWLVLAPVAGVVLSLVARVALALVPSTGEAPVEAFVSWPSGMLSFAALAVVAPIAEEVFFRGLVYGALRGPGGARRELVAIAGAWLLFAIAHAPQDWGNWGGFVSVLVAGLGFTLMRAASGSTLVPCVAHLVYNGLLAAGALAVGAT</sequence>
<evidence type="ECO:0000259" key="2">
    <source>
        <dbReference type="Pfam" id="PF02517"/>
    </source>
</evidence>
<keyword evidence="4" id="KW-1185">Reference proteome</keyword>
<feature type="transmembrane region" description="Helical" evidence="1">
    <location>
        <begin position="221"/>
        <end position="241"/>
    </location>
</feature>
<feature type="transmembrane region" description="Helical" evidence="1">
    <location>
        <begin position="356"/>
        <end position="374"/>
    </location>
</feature>
<dbReference type="KEGG" id="samy:DB32_003464"/>
<protein>
    <recommendedName>
        <fullName evidence="2">CAAX prenyl protease 2/Lysostaphin resistance protein A-like domain-containing protein</fullName>
    </recommendedName>
</protein>
<gene>
    <name evidence="3" type="ORF">DB32_003464</name>
</gene>
<feature type="domain" description="CAAX prenyl protease 2/Lysostaphin resistance protein A-like" evidence="2">
    <location>
        <begin position="322"/>
        <end position="415"/>
    </location>
</feature>
<dbReference type="AlphaFoldDB" id="A0A0F6W3G1"/>
<keyword evidence="1" id="KW-1133">Transmembrane helix</keyword>
<feature type="transmembrane region" description="Helical" evidence="1">
    <location>
        <begin position="403"/>
        <end position="426"/>
    </location>
</feature>
<feature type="transmembrane region" description="Helical" evidence="1">
    <location>
        <begin position="161"/>
        <end position="182"/>
    </location>
</feature>
<dbReference type="STRING" id="927083.DB32_003464"/>
<reference evidence="3 4" key="1">
    <citation type="submission" date="2015-03" db="EMBL/GenBank/DDBJ databases">
        <title>Genome assembly of Sandaracinus amylolyticus DSM 53668.</title>
        <authorList>
            <person name="Sharma G."/>
            <person name="Subramanian S."/>
        </authorList>
    </citation>
    <scope>NUCLEOTIDE SEQUENCE [LARGE SCALE GENOMIC DNA]</scope>
    <source>
        <strain evidence="3 4">DSM 53668</strain>
    </source>
</reference>
<proteinExistence type="predicted"/>
<dbReference type="GO" id="GO:0080120">
    <property type="term" value="P:CAAX-box protein maturation"/>
    <property type="evidence" value="ECO:0007669"/>
    <property type="project" value="UniProtKB-ARBA"/>
</dbReference>
<dbReference type="InterPro" id="IPR003675">
    <property type="entry name" value="Rce1/LyrA-like_dom"/>
</dbReference>
<dbReference type="EMBL" id="CP011125">
    <property type="protein sequence ID" value="AKF06315.1"/>
    <property type="molecule type" value="Genomic_DNA"/>
</dbReference>
<feature type="transmembrane region" description="Helical" evidence="1">
    <location>
        <begin position="380"/>
        <end position="396"/>
    </location>
</feature>
<dbReference type="OrthoDB" id="9782250at2"/>
<dbReference type="Proteomes" id="UP000034883">
    <property type="component" value="Chromosome"/>
</dbReference>
<feature type="transmembrane region" description="Helical" evidence="1">
    <location>
        <begin position="316"/>
        <end position="335"/>
    </location>
</feature>
<evidence type="ECO:0000313" key="3">
    <source>
        <dbReference type="EMBL" id="AKF06315.1"/>
    </source>
</evidence>
<dbReference type="GO" id="GO:0004175">
    <property type="term" value="F:endopeptidase activity"/>
    <property type="evidence" value="ECO:0007669"/>
    <property type="project" value="UniProtKB-ARBA"/>
</dbReference>
<dbReference type="RefSeq" id="WP_053233498.1">
    <property type="nucleotide sequence ID" value="NZ_CP011125.1"/>
</dbReference>
<dbReference type="Pfam" id="PF02517">
    <property type="entry name" value="Rce1-like"/>
    <property type="match status" value="1"/>
</dbReference>